<evidence type="ECO:0000313" key="2">
    <source>
        <dbReference type="EMBL" id="AKB28472.1"/>
    </source>
</evidence>
<dbReference type="GeneID" id="24860596"/>
<feature type="domain" description="Immunity protein 40" evidence="1">
    <location>
        <begin position="21"/>
        <end position="113"/>
    </location>
</feature>
<organism evidence="2 3">
    <name type="scientific">Methanosarcina siciliae T4/M</name>
    <dbReference type="NCBI Taxonomy" id="1434120"/>
    <lineage>
        <taxon>Archaea</taxon>
        <taxon>Methanobacteriati</taxon>
        <taxon>Methanobacteriota</taxon>
        <taxon>Stenosarchaea group</taxon>
        <taxon>Methanomicrobia</taxon>
        <taxon>Methanosarcinales</taxon>
        <taxon>Methanosarcinaceae</taxon>
        <taxon>Methanosarcina</taxon>
    </lineage>
</organism>
<evidence type="ECO:0000259" key="1">
    <source>
        <dbReference type="Pfam" id="PF15569"/>
    </source>
</evidence>
<proteinExistence type="predicted"/>
<dbReference type="KEGG" id="msw:MSSIT_1753"/>
<protein>
    <recommendedName>
        <fullName evidence="1">Immunity protein 40 domain-containing protein</fullName>
    </recommendedName>
</protein>
<name>A0A0E3P6N1_9EURY</name>
<dbReference type="PATRIC" id="fig|1434120.4.peg.2239"/>
<sequence length="117" mass="13511">MNRKYGFPSYFPEILLEKAVDLKEIGIYNYAWKSDESIATVEFLANNGFIILGGDVFSLNNEVIESTGDSWYFESENIREKATIDESKEQAVSYIEKYAKKNTDEEYIYSIVFEASK</sequence>
<dbReference type="HOGENOM" id="CLU_2079456_0_0_2"/>
<accession>A0A0E3P6N1</accession>
<reference evidence="2 3" key="1">
    <citation type="submission" date="2014-07" db="EMBL/GenBank/DDBJ databases">
        <title>Methanogenic archaea and the global carbon cycle.</title>
        <authorList>
            <person name="Henriksen J.R."/>
            <person name="Luke J."/>
            <person name="Reinhart S."/>
            <person name="Benedict M.N."/>
            <person name="Youngblut N.D."/>
            <person name="Metcalf M.E."/>
            <person name="Whitaker R.J."/>
            <person name="Metcalf W.W."/>
        </authorList>
    </citation>
    <scope>NUCLEOTIDE SEQUENCE [LARGE SCALE GENOMIC DNA]</scope>
    <source>
        <strain evidence="2 3">T4/M</strain>
    </source>
</reference>
<dbReference type="Proteomes" id="UP000033111">
    <property type="component" value="Chromosome"/>
</dbReference>
<dbReference type="RefSeq" id="WP_048171868.1">
    <property type="nucleotide sequence ID" value="NZ_CP009506.1"/>
</dbReference>
<evidence type="ECO:0000313" key="3">
    <source>
        <dbReference type="Proteomes" id="UP000033111"/>
    </source>
</evidence>
<gene>
    <name evidence="2" type="ORF">MSSIT_1753</name>
</gene>
<dbReference type="EMBL" id="CP009506">
    <property type="protein sequence ID" value="AKB28472.1"/>
    <property type="molecule type" value="Genomic_DNA"/>
</dbReference>
<dbReference type="Pfam" id="PF15569">
    <property type="entry name" value="Imm40"/>
    <property type="match status" value="1"/>
</dbReference>
<dbReference type="AlphaFoldDB" id="A0A0E3P6N1"/>
<keyword evidence="3" id="KW-1185">Reference proteome</keyword>
<dbReference type="InterPro" id="IPR029080">
    <property type="entry name" value="Imm40"/>
</dbReference>